<dbReference type="InterPro" id="IPR027417">
    <property type="entry name" value="P-loop_NTPase"/>
</dbReference>
<keyword evidence="1" id="KW-0597">Phosphoprotein</keyword>
<dbReference type="InterPro" id="IPR006073">
    <property type="entry name" value="GTP-bd"/>
</dbReference>
<proteinExistence type="predicted"/>
<feature type="compositionally biased region" description="Acidic residues" evidence="6">
    <location>
        <begin position="574"/>
        <end position="586"/>
    </location>
</feature>
<comment type="function">
    <text evidence="4">Possible regulatory or functional link with the histocompatibility cluster.</text>
</comment>
<evidence type="ECO:0000313" key="9">
    <source>
        <dbReference type="EnsemblMetazoa" id="CapteP2916"/>
    </source>
</evidence>
<keyword evidence="10" id="KW-1185">Reference proteome</keyword>
<dbReference type="EMBL" id="AMQN01002925">
    <property type="status" value="NOT_ANNOTATED_CDS"/>
    <property type="molecule type" value="Genomic_DNA"/>
</dbReference>
<organism evidence="8">
    <name type="scientific">Capitella teleta</name>
    <name type="common">Polychaete worm</name>
    <dbReference type="NCBI Taxonomy" id="283909"/>
    <lineage>
        <taxon>Eukaryota</taxon>
        <taxon>Metazoa</taxon>
        <taxon>Spiralia</taxon>
        <taxon>Lophotrochozoa</taxon>
        <taxon>Annelida</taxon>
        <taxon>Polychaeta</taxon>
        <taxon>Sedentaria</taxon>
        <taxon>Scolecida</taxon>
        <taxon>Capitellidae</taxon>
        <taxon>Capitella</taxon>
    </lineage>
</organism>
<accession>R7TCN2</accession>
<dbReference type="PROSITE" id="PS51721">
    <property type="entry name" value="G_CP"/>
    <property type="match status" value="1"/>
</dbReference>
<dbReference type="CDD" id="cd01857">
    <property type="entry name" value="HSR1_MMR1"/>
    <property type="match status" value="1"/>
</dbReference>
<dbReference type="HOGENOM" id="CLU_013649_1_1_1"/>
<evidence type="ECO:0000313" key="10">
    <source>
        <dbReference type="Proteomes" id="UP000014760"/>
    </source>
</evidence>
<evidence type="ECO:0000256" key="2">
    <source>
        <dbReference type="ARBA" id="ARBA00022741"/>
    </source>
</evidence>
<dbReference type="GO" id="GO:0003924">
    <property type="term" value="F:GTPase activity"/>
    <property type="evidence" value="ECO:0007669"/>
    <property type="project" value="InterPro"/>
</dbReference>
<dbReference type="GO" id="GO:0005525">
    <property type="term" value="F:GTP binding"/>
    <property type="evidence" value="ECO:0007669"/>
    <property type="project" value="UniProtKB-KW"/>
</dbReference>
<dbReference type="FunCoup" id="R7TCN2">
    <property type="interactions" value="749"/>
</dbReference>
<reference evidence="8 10" key="2">
    <citation type="journal article" date="2013" name="Nature">
        <title>Insights into bilaterian evolution from three spiralian genomes.</title>
        <authorList>
            <person name="Simakov O."/>
            <person name="Marletaz F."/>
            <person name="Cho S.J."/>
            <person name="Edsinger-Gonzales E."/>
            <person name="Havlak P."/>
            <person name="Hellsten U."/>
            <person name="Kuo D.H."/>
            <person name="Larsson T."/>
            <person name="Lv J."/>
            <person name="Arendt D."/>
            <person name="Savage R."/>
            <person name="Osoegawa K."/>
            <person name="de Jong P."/>
            <person name="Grimwood J."/>
            <person name="Chapman J.A."/>
            <person name="Shapiro H."/>
            <person name="Aerts A."/>
            <person name="Otillar R.P."/>
            <person name="Terry A.Y."/>
            <person name="Boore J.L."/>
            <person name="Grigoriev I.V."/>
            <person name="Lindberg D.R."/>
            <person name="Seaver E.C."/>
            <person name="Weisblat D.A."/>
            <person name="Putnam N.H."/>
            <person name="Rokhsar D.S."/>
        </authorList>
    </citation>
    <scope>NUCLEOTIDE SEQUENCE</scope>
    <source>
        <strain evidence="8 10">I ESC-2004</strain>
    </source>
</reference>
<dbReference type="Proteomes" id="UP000014760">
    <property type="component" value="Unassembled WGS sequence"/>
</dbReference>
<dbReference type="InterPro" id="IPR043358">
    <property type="entry name" value="GNL1-like"/>
</dbReference>
<evidence type="ECO:0000256" key="4">
    <source>
        <dbReference type="ARBA" id="ARBA00037770"/>
    </source>
</evidence>
<reference evidence="10" key="1">
    <citation type="submission" date="2012-12" db="EMBL/GenBank/DDBJ databases">
        <authorList>
            <person name="Hellsten U."/>
            <person name="Grimwood J."/>
            <person name="Chapman J.A."/>
            <person name="Shapiro H."/>
            <person name="Aerts A."/>
            <person name="Otillar R.P."/>
            <person name="Terry A.Y."/>
            <person name="Boore J.L."/>
            <person name="Simakov O."/>
            <person name="Marletaz F."/>
            <person name="Cho S.-J."/>
            <person name="Edsinger-Gonzales E."/>
            <person name="Havlak P."/>
            <person name="Kuo D.-H."/>
            <person name="Larsson T."/>
            <person name="Lv J."/>
            <person name="Arendt D."/>
            <person name="Savage R."/>
            <person name="Osoegawa K."/>
            <person name="de Jong P."/>
            <person name="Lindberg D.R."/>
            <person name="Seaver E.C."/>
            <person name="Weisblat D.A."/>
            <person name="Putnam N.H."/>
            <person name="Grigoriev I.V."/>
            <person name="Rokhsar D.S."/>
        </authorList>
    </citation>
    <scope>NUCLEOTIDE SEQUENCE</scope>
    <source>
        <strain evidence="10">I ESC-2004</strain>
    </source>
</reference>
<evidence type="ECO:0000256" key="1">
    <source>
        <dbReference type="ARBA" id="ARBA00022553"/>
    </source>
</evidence>
<evidence type="ECO:0000256" key="5">
    <source>
        <dbReference type="ARBA" id="ARBA00039902"/>
    </source>
</evidence>
<dbReference type="PANTHER" id="PTHR45709">
    <property type="entry name" value="LARGE SUBUNIT GTPASE 1 HOMOLOG-RELATED"/>
    <property type="match status" value="1"/>
</dbReference>
<protein>
    <recommendedName>
        <fullName evidence="5">Guanine nucleotide-binding protein-like 1</fullName>
    </recommendedName>
</protein>
<evidence type="ECO:0000313" key="8">
    <source>
        <dbReference type="EMBL" id="ELT91484.1"/>
    </source>
</evidence>
<gene>
    <name evidence="8" type="ORF">CAPTEDRAFT_2916</name>
</gene>
<dbReference type="STRING" id="283909.R7TCN2"/>
<dbReference type="Pfam" id="PF01926">
    <property type="entry name" value="MMR_HSR1"/>
    <property type="match status" value="1"/>
</dbReference>
<dbReference type="EMBL" id="KB310466">
    <property type="protein sequence ID" value="ELT91484.1"/>
    <property type="molecule type" value="Genomic_DNA"/>
</dbReference>
<sequence length="598" mass="68567">MPRKKPFSAKQKKEQLQAKRDKKRAEEPGEYDIAPDSRVGWGVALGKPGKEAKPTQPVRSQAKGYDPNRYRLHFKQESEAEIHERKQAAMRPYKMLPETALEINMDDIYKPGSVLDMPQRPVWQFSMTKEKLLAQEEKYFRNYIDSLVEKYGADQEEQLSYFELNLETWRQLWRVLEMSEILLLITDIRHPALHFSPAFYEYVTQTLNKKLILVLNKIDLAPPAIVVAWKHYFQTKFPELQIVCFTSFPKDKLELEQAVIDAGKVLFKKRKKTKKASAVGPKDLLKACDRIVNGRGESVISQQFFISCSVDLLSWKEKIEADFEREDPIPLEEVRIEEGEDSTYEKHEDFRGGVLTIGCCGYPNVGKSSLMNGLVGRKVVSVSKTPGHTKHFQTIFLTPSVRLCDSPGLVFPSLVSKPMQAGFYILAGIYPIAQVREPYTAVGYLAERIPLPKLLRIKHPEEAEANVEEGGRVPDWSPYDICDAWAEKRGFLTARAARPDVYRAANNLLRLALEGRLCMCTRPPNYTAHKDEWERHQETEEIAAVQEMHRRATMFSDAESDDELSQEEEKDKDDGEDEEEEEEEEGAMASNPFSLLQE</sequence>
<dbReference type="PANTHER" id="PTHR45709:SF3">
    <property type="entry name" value="GUANINE NUCLEOTIDE-BINDING PROTEIN-LIKE 1"/>
    <property type="match status" value="1"/>
</dbReference>
<dbReference type="EnsemblMetazoa" id="CapteT2916">
    <property type="protein sequence ID" value="CapteP2916"/>
    <property type="gene ID" value="CapteG2916"/>
</dbReference>
<feature type="compositionally biased region" description="Basic and acidic residues" evidence="6">
    <location>
        <begin position="11"/>
        <end position="27"/>
    </location>
</feature>
<dbReference type="OrthoDB" id="391988at2759"/>
<dbReference type="InterPro" id="IPR030378">
    <property type="entry name" value="G_CP_dom"/>
</dbReference>
<feature type="domain" description="CP-type G" evidence="7">
    <location>
        <begin position="169"/>
        <end position="412"/>
    </location>
</feature>
<reference evidence="9" key="3">
    <citation type="submission" date="2015-06" db="UniProtKB">
        <authorList>
            <consortium name="EnsemblMetazoa"/>
        </authorList>
    </citation>
    <scope>IDENTIFICATION</scope>
</reference>
<feature type="region of interest" description="Disordered" evidence="6">
    <location>
        <begin position="553"/>
        <end position="598"/>
    </location>
</feature>
<evidence type="ECO:0000256" key="6">
    <source>
        <dbReference type="SAM" id="MobiDB-lite"/>
    </source>
</evidence>
<dbReference type="AlphaFoldDB" id="R7TCN2"/>
<evidence type="ECO:0000259" key="7">
    <source>
        <dbReference type="PROSITE" id="PS51721"/>
    </source>
</evidence>
<feature type="region of interest" description="Disordered" evidence="6">
    <location>
        <begin position="1"/>
        <end position="67"/>
    </location>
</feature>
<dbReference type="OMA" id="CDFPVRP"/>
<dbReference type="Gene3D" id="3.40.50.300">
    <property type="entry name" value="P-loop containing nucleotide triphosphate hydrolases"/>
    <property type="match status" value="1"/>
</dbReference>
<keyword evidence="2" id="KW-0547">Nucleotide-binding</keyword>
<evidence type="ECO:0000256" key="3">
    <source>
        <dbReference type="ARBA" id="ARBA00023134"/>
    </source>
</evidence>
<dbReference type="SUPFAM" id="SSF52540">
    <property type="entry name" value="P-loop containing nucleoside triphosphate hydrolases"/>
    <property type="match status" value="1"/>
</dbReference>
<keyword evidence="3" id="KW-0342">GTP-binding</keyword>
<name>R7TCN2_CAPTE</name>